<dbReference type="GO" id="GO:0090313">
    <property type="term" value="P:regulation of protein targeting to membrane"/>
    <property type="evidence" value="ECO:0007669"/>
    <property type="project" value="TreeGrafter"/>
</dbReference>
<reference evidence="3" key="1">
    <citation type="submission" date="2021-02" db="EMBL/GenBank/DDBJ databases">
        <title>Thiocyanate and organic carbon inputs drive convergent selection for specific autotrophic Afipia and Thiobacillus strains within complex microbiomes.</title>
        <authorList>
            <person name="Huddy R.J."/>
            <person name="Sachdeva R."/>
            <person name="Kadzinga F."/>
            <person name="Kantor R.S."/>
            <person name="Harrison S.T.L."/>
            <person name="Banfield J.F."/>
        </authorList>
    </citation>
    <scope>NUCLEOTIDE SEQUENCE</scope>
    <source>
        <strain evidence="3">SCN18_10_11_15_R4_P_38_20</strain>
    </source>
</reference>
<dbReference type="PANTHER" id="PTHR30441:SF4">
    <property type="entry name" value="PROTEIN ASMA"/>
    <property type="match status" value="1"/>
</dbReference>
<dbReference type="InterPro" id="IPR052894">
    <property type="entry name" value="AsmA-related"/>
</dbReference>
<feature type="compositionally biased region" description="Basic and acidic residues" evidence="1">
    <location>
        <begin position="961"/>
        <end position="971"/>
    </location>
</feature>
<feature type="compositionally biased region" description="Polar residues" evidence="1">
    <location>
        <begin position="951"/>
        <end position="960"/>
    </location>
</feature>
<gene>
    <name evidence="3" type="ORF">J0H12_05315</name>
</gene>
<evidence type="ECO:0000259" key="2">
    <source>
        <dbReference type="Pfam" id="PF05170"/>
    </source>
</evidence>
<dbReference type="Proteomes" id="UP000664414">
    <property type="component" value="Unassembled WGS sequence"/>
</dbReference>
<dbReference type="InterPro" id="IPR007844">
    <property type="entry name" value="AsmA"/>
</dbReference>
<sequence length="981" mass="106982">MKRIVLGFLAILGLLIGLALIMPLFIDVNQYKDEIKTQAKKATGRDLEIEGPIELSLFPSPALTLHQVKLANPPQAQTSHLIIFEKASVNAAFLPLLHKRIHITKVTLTGARIELEKLSNGTMNWVFSSQETSSSKEITPSPAPSQDVSSSPSFDLGIDHIRIEDTHVTYRDGPQKTTIKNLSLTASLHSLTGPYSAEGELEFDQQILKFNLKAGPLSESQPIEADLQIGELPLKINGVYTQSSQTFKGNVENHLTAKALHQLTGKTELPKFTKEGISLKALFIANPARVIVEDLTLKADKALIKGAMTVTLGDVLQVKGLLKNLPGQGTLDFTVLQKREGAQGQFKATLQRFQDFLTWLDIEAKSLPSHLLGKCSVSTHYALLKDTLQLRDLRLNLQEAELQGDIDYKLNQKTPSIQLNLKTPKVENFMPRLAPKAQQPLGSGQLRGSLQGDTQNLIFDLQTTLGTLLFSLKGQAQNLDKKPTLKIDLNGQTPNLGAFLVNLGFVSKSTYRNASLKGQITGDLENLRLTTQTTLDELSLGASGTLQNLMTLPAFNLTFNITHPNVRTFLKLPLSATPQGAISLTAHLTGNKAQFTLDAFKATIGKSFDLTGKIEVSHPNEKTKIVGSLTATSLDLDLLLARADHQQPISSESQFMLVALKAAKAPPAQHTWSKDPLSFAFLKGLEADVKVMIHQLKRKDITLTNLKITPKIQNGILDAPLTGNFSGGNLEGNFRVSADNTLALNLDLKNADLASLVPHYIGQIKLVGGKFSLNSALSTHGKSVYDFVANLTGPINLNARDGVINGFDLQAISQRLKQINNIQGLLGLLSNFMAKGQTTFQRFNSEILFKNGMGTIKTMQLIANGGNGQATGTINLPGYLVNVAAEFRLTDHAQLPPFKMYLTGPLDNPHRNLETQALQNYLIQNVFKGVVDQLSKGTGKIGDVLESILGQDQGTQQPQSDSEKASQKPEKVVKDLLKKLF</sequence>
<evidence type="ECO:0000256" key="1">
    <source>
        <dbReference type="SAM" id="MobiDB-lite"/>
    </source>
</evidence>
<feature type="region of interest" description="Disordered" evidence="1">
    <location>
        <begin position="951"/>
        <end position="971"/>
    </location>
</feature>
<name>A0A8J7PRH0_9PROT</name>
<evidence type="ECO:0000313" key="3">
    <source>
        <dbReference type="EMBL" id="MBN9413322.1"/>
    </source>
</evidence>
<feature type="domain" description="AsmA" evidence="2">
    <location>
        <begin position="4"/>
        <end position="856"/>
    </location>
</feature>
<protein>
    <submittedName>
        <fullName evidence="3">AsmA family protein</fullName>
    </submittedName>
</protein>
<organism evidence="3 4">
    <name type="scientific">Candidatus Paracaedimonas acanthamoebae</name>
    <dbReference type="NCBI Taxonomy" id="244581"/>
    <lineage>
        <taxon>Bacteria</taxon>
        <taxon>Pseudomonadati</taxon>
        <taxon>Pseudomonadota</taxon>
        <taxon>Alphaproteobacteria</taxon>
        <taxon>Holosporales</taxon>
        <taxon>Caedimonadaceae</taxon>
        <taxon>Candidatus Paracaedimonas</taxon>
    </lineage>
</organism>
<feature type="region of interest" description="Disordered" evidence="1">
    <location>
        <begin position="131"/>
        <end position="151"/>
    </location>
</feature>
<dbReference type="EMBL" id="JAFKGL010000020">
    <property type="protein sequence ID" value="MBN9413322.1"/>
    <property type="molecule type" value="Genomic_DNA"/>
</dbReference>
<dbReference type="PANTHER" id="PTHR30441">
    <property type="entry name" value="DUF748 DOMAIN-CONTAINING PROTEIN"/>
    <property type="match status" value="1"/>
</dbReference>
<dbReference type="GO" id="GO:0005886">
    <property type="term" value="C:plasma membrane"/>
    <property type="evidence" value="ECO:0007669"/>
    <property type="project" value="TreeGrafter"/>
</dbReference>
<proteinExistence type="predicted"/>
<dbReference type="Pfam" id="PF05170">
    <property type="entry name" value="AsmA"/>
    <property type="match status" value="1"/>
</dbReference>
<dbReference type="AlphaFoldDB" id="A0A8J7PRH0"/>
<accession>A0A8J7PRH0</accession>
<evidence type="ECO:0000313" key="4">
    <source>
        <dbReference type="Proteomes" id="UP000664414"/>
    </source>
</evidence>
<comment type="caution">
    <text evidence="3">The sequence shown here is derived from an EMBL/GenBank/DDBJ whole genome shotgun (WGS) entry which is preliminary data.</text>
</comment>